<proteinExistence type="predicted"/>
<dbReference type="InterPro" id="IPR045203">
    <property type="entry name" value="RanGAP1/2"/>
</dbReference>
<reference evidence="2" key="1">
    <citation type="submission" date="2015-04" db="EMBL/GenBank/DDBJ databases">
        <title>The genome sequence of the plant pathogenic Rhizarian Plasmodiophora brassicae reveals insights in its biotrophic life cycle and the origin of chitin synthesis.</title>
        <authorList>
            <person name="Schwelm A."/>
            <person name="Fogelqvist J."/>
            <person name="Knaust A."/>
            <person name="Julke S."/>
            <person name="Lilja T."/>
            <person name="Dhandapani V."/>
            <person name="Bonilla-Rosso G."/>
            <person name="Karlsson M."/>
            <person name="Shevchenko A."/>
            <person name="Choi S.R."/>
            <person name="Kim H.G."/>
            <person name="Park J.Y."/>
            <person name="Lim Y.P."/>
            <person name="Ludwig-Muller J."/>
            <person name="Dixelius C."/>
        </authorList>
    </citation>
    <scope>NUCLEOTIDE SEQUENCE</scope>
    <source>
        <tissue evidence="2">Potato root galls</tissue>
    </source>
</reference>
<evidence type="ECO:0000256" key="1">
    <source>
        <dbReference type="SAM" id="MobiDB-lite"/>
    </source>
</evidence>
<dbReference type="Gene3D" id="3.80.10.10">
    <property type="entry name" value="Ribonuclease Inhibitor"/>
    <property type="match status" value="3"/>
</dbReference>
<dbReference type="SMART" id="SM00368">
    <property type="entry name" value="LRR_RI"/>
    <property type="match status" value="8"/>
</dbReference>
<name>A0A0H5R751_9EUKA</name>
<dbReference type="PANTHER" id="PTHR46761">
    <property type="entry name" value="RAN GTPASE-ACTIVATING PROTEIN 1"/>
    <property type="match status" value="1"/>
</dbReference>
<dbReference type="AlphaFoldDB" id="A0A0H5R751"/>
<feature type="compositionally biased region" description="Acidic residues" evidence="1">
    <location>
        <begin position="397"/>
        <end position="420"/>
    </location>
</feature>
<dbReference type="Pfam" id="PF13516">
    <property type="entry name" value="LRR_6"/>
    <property type="match status" value="3"/>
</dbReference>
<organism evidence="2">
    <name type="scientific">Spongospora subterranea</name>
    <dbReference type="NCBI Taxonomy" id="70186"/>
    <lineage>
        <taxon>Eukaryota</taxon>
        <taxon>Sar</taxon>
        <taxon>Rhizaria</taxon>
        <taxon>Endomyxa</taxon>
        <taxon>Phytomyxea</taxon>
        <taxon>Plasmodiophorida</taxon>
        <taxon>Plasmodiophoridae</taxon>
        <taxon>Spongospora</taxon>
    </lineage>
</organism>
<feature type="region of interest" description="Disordered" evidence="1">
    <location>
        <begin position="397"/>
        <end position="437"/>
    </location>
</feature>
<dbReference type="EMBL" id="HACM01009518">
    <property type="protein sequence ID" value="CRZ09960.1"/>
    <property type="molecule type" value="Transcribed_RNA"/>
</dbReference>
<dbReference type="InterPro" id="IPR032675">
    <property type="entry name" value="LRR_dom_sf"/>
</dbReference>
<evidence type="ECO:0000313" key="2">
    <source>
        <dbReference type="EMBL" id="CRZ09960.1"/>
    </source>
</evidence>
<accession>A0A0H5R751</accession>
<dbReference type="PANTHER" id="PTHR46761:SF2">
    <property type="entry name" value="RAN GTPASE-ACTIVATING PROTEIN 1"/>
    <property type="match status" value="1"/>
</dbReference>
<dbReference type="InterPro" id="IPR001611">
    <property type="entry name" value="Leu-rich_rpt"/>
</dbReference>
<dbReference type="SUPFAM" id="SSF52047">
    <property type="entry name" value="RNI-like"/>
    <property type="match status" value="1"/>
</dbReference>
<protein>
    <submittedName>
        <fullName evidence="2">Uncharacterized protein</fullName>
    </submittedName>
</protein>
<dbReference type="GO" id="GO:0005096">
    <property type="term" value="F:GTPase activator activity"/>
    <property type="evidence" value="ECO:0007669"/>
    <property type="project" value="InterPro"/>
</dbReference>
<sequence length="437" mass="46065">MDYTSVTFSLTSTGTTREVIDANRAAILIQELSVDLWRKVSHLHLSGKSLSIGAAELICRDALSVIEQGALRHAHLNDIIASLPESEALQVLSAIAKSLSVHGFSLEGLDLSDNALGLKGVDAVAPLLTSCRDNLKSLSFNNNGLEGLAAKQISHLMTDGAQQSTQLEKFHTFNNLLESAGAIGLSTLLSMSPSLTDLRISSTRIGVDGALAIATACQQSGALLNRIDFADNNFMSIGMMALSTQAISRLPSLLHLNVCATGMGLQGLEALVEALETSQPGLLSLDISCNELPSESAPFIGRLIRTLLPTLSEFRASENELSSSGAIAVAEAIRDSTVLKVLDLSVNEITESGAMALASSLPSSLKVLELNGNLISAAGLGALTAALSDQCVLGDMDLNDDEYEDAEESEEDDDKDEDEKESPSVDDIAESVQSLNL</sequence>